<dbReference type="RefSeq" id="WP_152649609.1">
    <property type="nucleotide sequence ID" value="NZ_BBRC01000013.1"/>
</dbReference>
<dbReference type="AlphaFoldDB" id="A0A7Y9ZCW6"/>
<keyword evidence="1" id="KW-1133">Transmembrane helix</keyword>
<protein>
    <submittedName>
        <fullName evidence="2">Uncharacterized protein</fullName>
    </submittedName>
</protein>
<keyword evidence="1" id="KW-0472">Membrane</keyword>
<dbReference type="EMBL" id="JACBZO010000001">
    <property type="protein sequence ID" value="NYI41888.1"/>
    <property type="molecule type" value="Genomic_DNA"/>
</dbReference>
<keyword evidence="1" id="KW-0812">Transmembrane</keyword>
<name>A0A7Y9ZCW6_9MICO</name>
<evidence type="ECO:0000313" key="3">
    <source>
        <dbReference type="Proteomes" id="UP000547973"/>
    </source>
</evidence>
<evidence type="ECO:0000313" key="2">
    <source>
        <dbReference type="EMBL" id="NYI41888.1"/>
    </source>
</evidence>
<comment type="caution">
    <text evidence="2">The sequence shown here is derived from an EMBL/GenBank/DDBJ whole genome shotgun (WGS) entry which is preliminary data.</text>
</comment>
<dbReference type="Proteomes" id="UP000547973">
    <property type="component" value="Unassembled WGS sequence"/>
</dbReference>
<organism evidence="2 3">
    <name type="scientific">Demequina lutea</name>
    <dbReference type="NCBI Taxonomy" id="431489"/>
    <lineage>
        <taxon>Bacteria</taxon>
        <taxon>Bacillati</taxon>
        <taxon>Actinomycetota</taxon>
        <taxon>Actinomycetes</taxon>
        <taxon>Micrococcales</taxon>
        <taxon>Demequinaceae</taxon>
        <taxon>Demequina</taxon>
    </lineage>
</organism>
<reference evidence="2 3" key="1">
    <citation type="submission" date="2020-07" db="EMBL/GenBank/DDBJ databases">
        <title>Sequencing the genomes of 1000 actinobacteria strains.</title>
        <authorList>
            <person name="Klenk H.-P."/>
        </authorList>
    </citation>
    <scope>NUCLEOTIDE SEQUENCE [LARGE SCALE GENOMIC DNA]</scope>
    <source>
        <strain evidence="2 3">DSM 19970</strain>
    </source>
</reference>
<sequence>MVFGAMFDIFAWGIVLSLFSMGLAFLAEGRGAQAIRALRRAKSHKEHIDLYATLRRDEGDWQLVGRLSEIDRAKADRAGLRPVGEHLR</sequence>
<gene>
    <name evidence="2" type="ORF">BKA03_002007</name>
</gene>
<evidence type="ECO:0000256" key="1">
    <source>
        <dbReference type="SAM" id="Phobius"/>
    </source>
</evidence>
<keyword evidence="3" id="KW-1185">Reference proteome</keyword>
<proteinExistence type="predicted"/>
<feature type="transmembrane region" description="Helical" evidence="1">
    <location>
        <begin position="6"/>
        <end position="27"/>
    </location>
</feature>
<accession>A0A7Y9ZCW6</accession>